<organism evidence="8 9">
    <name type="scientific">Trichoderma harzianum CBS 226.95</name>
    <dbReference type="NCBI Taxonomy" id="983964"/>
    <lineage>
        <taxon>Eukaryota</taxon>
        <taxon>Fungi</taxon>
        <taxon>Dikarya</taxon>
        <taxon>Ascomycota</taxon>
        <taxon>Pezizomycotina</taxon>
        <taxon>Sordariomycetes</taxon>
        <taxon>Hypocreomycetidae</taxon>
        <taxon>Hypocreales</taxon>
        <taxon>Hypocreaceae</taxon>
        <taxon>Trichoderma</taxon>
    </lineage>
</organism>
<keyword evidence="3 5" id="KW-0378">Hydrolase</keyword>
<dbReference type="PROSITE" id="PS51892">
    <property type="entry name" value="SUBTILASE"/>
    <property type="match status" value="1"/>
</dbReference>
<feature type="active site" description="Charge relay system" evidence="5">
    <location>
        <position position="528"/>
    </location>
</feature>
<reference evidence="8 9" key="1">
    <citation type="submission" date="2016-07" db="EMBL/GenBank/DDBJ databases">
        <title>Multiple horizontal gene transfer events from other fungi enriched the ability of initially mycotrophic Trichoderma (Ascomycota) to feed on dead plant biomass.</title>
        <authorList>
            <consortium name="DOE Joint Genome Institute"/>
            <person name="Aerts A."/>
            <person name="Atanasova L."/>
            <person name="Chenthamara K."/>
            <person name="Zhang J."/>
            <person name="Grujic M."/>
            <person name="Henrissat B."/>
            <person name="Kuo A."/>
            <person name="Salamov A."/>
            <person name="Lipzen A."/>
            <person name="Labutti K."/>
            <person name="Barry K."/>
            <person name="Miao Y."/>
            <person name="Rahimi M.J."/>
            <person name="Shen Q."/>
            <person name="Grigoriev I.V."/>
            <person name="Kubicek C.P."/>
            <person name="Druzhinina I.S."/>
        </authorList>
    </citation>
    <scope>NUCLEOTIDE SEQUENCE [LARGE SCALE GENOMIC DNA]</scope>
    <source>
        <strain evidence="8 9">CBS 226.95</strain>
    </source>
</reference>
<dbReference type="GO" id="GO:0004252">
    <property type="term" value="F:serine-type endopeptidase activity"/>
    <property type="evidence" value="ECO:0007669"/>
    <property type="project" value="UniProtKB-UniRule"/>
</dbReference>
<dbReference type="InterPro" id="IPR050131">
    <property type="entry name" value="Peptidase_S8_subtilisin-like"/>
</dbReference>
<dbReference type="GeneID" id="36624626"/>
<dbReference type="EMBL" id="KZ679681">
    <property type="protein sequence ID" value="PTB53824.1"/>
    <property type="molecule type" value="Genomic_DNA"/>
</dbReference>
<dbReference type="CDD" id="cd00306">
    <property type="entry name" value="Peptidases_S8_S53"/>
    <property type="match status" value="1"/>
</dbReference>
<evidence type="ECO:0000256" key="5">
    <source>
        <dbReference type="PROSITE-ProRule" id="PRU01240"/>
    </source>
</evidence>
<feature type="active site" description="Charge relay system" evidence="5">
    <location>
        <position position="734"/>
    </location>
</feature>
<dbReference type="InterPro" id="IPR000209">
    <property type="entry name" value="Peptidase_S8/S53_dom"/>
</dbReference>
<evidence type="ECO:0000256" key="2">
    <source>
        <dbReference type="ARBA" id="ARBA00022670"/>
    </source>
</evidence>
<dbReference type="SUPFAM" id="SSF52743">
    <property type="entry name" value="Subtilisin-like"/>
    <property type="match status" value="1"/>
</dbReference>
<evidence type="ECO:0000259" key="7">
    <source>
        <dbReference type="Pfam" id="PF00082"/>
    </source>
</evidence>
<keyword evidence="4 5" id="KW-0720">Serine protease</keyword>
<comment type="similarity">
    <text evidence="1 5">Belongs to the peptidase S8 family.</text>
</comment>
<feature type="domain" description="Peptidase S8/S53" evidence="7">
    <location>
        <begin position="522"/>
        <end position="753"/>
    </location>
</feature>
<dbReference type="GO" id="GO:0006508">
    <property type="term" value="P:proteolysis"/>
    <property type="evidence" value="ECO:0007669"/>
    <property type="project" value="UniProtKB-KW"/>
</dbReference>
<dbReference type="RefSeq" id="XP_024773501.1">
    <property type="nucleotide sequence ID" value="XM_024916057.1"/>
</dbReference>
<dbReference type="Pfam" id="PF00082">
    <property type="entry name" value="Peptidase_S8"/>
    <property type="match status" value="1"/>
</dbReference>
<dbReference type="AlphaFoldDB" id="A0A2T4A9P7"/>
<dbReference type="STRING" id="983964.A0A2T4A9P7"/>
<gene>
    <name evidence="8" type="ORF">M431DRAFT_482677</name>
</gene>
<feature type="region of interest" description="Disordered" evidence="6">
    <location>
        <begin position="441"/>
        <end position="461"/>
    </location>
</feature>
<keyword evidence="2 5" id="KW-0645">Protease</keyword>
<sequence>MAFVAVITPTTPGRSVNYSLRFEVFYYITFTSTLLAGSVSGCRSANTYFTILLPLLDIVLKTWALAGFNSASKRHIMDLSHQCLVDEIERQIRILESDTSDNLTARRRTARRREEYLGIIDARQQNSDQQYRTDLLTLLSNLTSDYLQSKAENKPPLHLNNLSLFWQIPAFCGDAIVVDQNYAKDRSKALQDHRAAKDTYTADIWERRELTQWISGPEPSVLVVQGTSQSVERLEKFSVEMVDYLQERCPTVFLLSPLPTFFYENSFSRGVSRGGAVLRQIAVQCLRIIPSSVKDGTLSFLANDALSFLDKMTFNFQTACHEDWFSSIEAALSYQEQVYIVLDISILHQHSRDAFSWPARFFNLIHKLRGQKTDLRVMILTGRSIDGLLGATTRIMSVDMAPQSPPHADGLSESEHASVYLPQSNKPRVIVSLPALADDTETTKETFDQNSTQSDPINGNRKEERQNLVEGTHRSGLGSFQAADSGVTSEGSPISWFKNLTSKTQPAIYSSRSAKGISFKPVKIAVLDTGFAYTEEHDKKSLKPYMHRIKKFVSFVEDETDLEAMKDPSGHGTAVAVQLLKVSLGAVLYICRVATSSKDGNRELFPDKQAVERAIKKAVEDPEKGGWGVDIINMSFGWAFDDHDGVRNAIRFARRQGVHMFASTSNDGLLGPPNDILYPSRAPEVIAIDAADGFGEYTRTTASSVSSYGRGRRFSAPGTKLTSPHSAALYDGSSFACAIAAGIGALVLEFARQPPLQASKTVQNSLKEMSAMIAILERMSAEKGPDRFKFLLPWTLLGKPGQPREFTAYSLVDELRNEFGLAVGSEVFPLEGES</sequence>
<evidence type="ECO:0000313" key="8">
    <source>
        <dbReference type="EMBL" id="PTB53824.1"/>
    </source>
</evidence>
<proteinExistence type="inferred from homology"/>
<evidence type="ECO:0000256" key="4">
    <source>
        <dbReference type="ARBA" id="ARBA00022825"/>
    </source>
</evidence>
<dbReference type="PANTHER" id="PTHR43806">
    <property type="entry name" value="PEPTIDASE S8"/>
    <property type="match status" value="1"/>
</dbReference>
<evidence type="ECO:0000256" key="1">
    <source>
        <dbReference type="ARBA" id="ARBA00011073"/>
    </source>
</evidence>
<keyword evidence="9" id="KW-1185">Reference proteome</keyword>
<dbReference type="PANTHER" id="PTHR43806:SF11">
    <property type="entry name" value="CEREVISIN-RELATED"/>
    <property type="match status" value="1"/>
</dbReference>
<feature type="active site" description="Charge relay system" evidence="5">
    <location>
        <position position="571"/>
    </location>
</feature>
<accession>A0A2T4A9P7</accession>
<protein>
    <recommendedName>
        <fullName evidence="7">Peptidase S8/S53 domain-containing protein</fullName>
    </recommendedName>
</protein>
<dbReference type="Gene3D" id="3.40.50.200">
    <property type="entry name" value="Peptidase S8/S53 domain"/>
    <property type="match status" value="1"/>
</dbReference>
<name>A0A2T4A9P7_TRIHA</name>
<evidence type="ECO:0000313" key="9">
    <source>
        <dbReference type="Proteomes" id="UP000241690"/>
    </source>
</evidence>
<dbReference type="InterPro" id="IPR036852">
    <property type="entry name" value="Peptidase_S8/S53_dom_sf"/>
</dbReference>
<evidence type="ECO:0000256" key="3">
    <source>
        <dbReference type="ARBA" id="ARBA00022801"/>
    </source>
</evidence>
<feature type="compositionally biased region" description="Polar residues" evidence="6">
    <location>
        <begin position="448"/>
        <end position="457"/>
    </location>
</feature>
<evidence type="ECO:0000256" key="6">
    <source>
        <dbReference type="SAM" id="MobiDB-lite"/>
    </source>
</evidence>
<dbReference type="Proteomes" id="UP000241690">
    <property type="component" value="Unassembled WGS sequence"/>
</dbReference>